<dbReference type="InterPro" id="IPR009057">
    <property type="entry name" value="Homeodomain-like_sf"/>
</dbReference>
<keyword evidence="3" id="KW-0804">Transcription</keyword>
<sequence>MSGPTRRRGPGRPPGSDSAETRLRILQSARQVFSTIGFDQASLKQIAADAGLTRNAIANYYPSKIDLYLAALASVQEVAVERIINRASAVPGPAHRRIMALVESATDFGWTDRTFVRFFVTATVDATRHPELRDHALLPLETAGRFVRETLEAARRDGDVEPDVDIEALTRLVGDLLWGLAMDIGFYGEETQVRRTVRSVDRLLSAALVPASYGMPREGAN</sequence>
<evidence type="ECO:0000256" key="1">
    <source>
        <dbReference type="ARBA" id="ARBA00023015"/>
    </source>
</evidence>
<dbReference type="InterPro" id="IPR036271">
    <property type="entry name" value="Tet_transcr_reg_TetR-rel_C_sf"/>
</dbReference>
<organism evidence="6 7">
    <name type="scientific">Thermopolyspora flexuosa</name>
    <dbReference type="NCBI Taxonomy" id="103836"/>
    <lineage>
        <taxon>Bacteria</taxon>
        <taxon>Bacillati</taxon>
        <taxon>Actinomycetota</taxon>
        <taxon>Actinomycetes</taxon>
        <taxon>Streptosporangiales</taxon>
        <taxon>Streptosporangiaceae</taxon>
        <taxon>Thermopolyspora</taxon>
    </lineage>
</organism>
<evidence type="ECO:0000256" key="4">
    <source>
        <dbReference type="PROSITE-ProRule" id="PRU00335"/>
    </source>
</evidence>
<dbReference type="Pfam" id="PF16925">
    <property type="entry name" value="TetR_C_13"/>
    <property type="match status" value="1"/>
</dbReference>
<keyword evidence="2 4" id="KW-0238">DNA-binding</keyword>
<feature type="DNA-binding region" description="H-T-H motif" evidence="4">
    <location>
        <begin position="42"/>
        <end position="61"/>
    </location>
</feature>
<name>A0A543IX67_9ACTN</name>
<dbReference type="InterPro" id="IPR050109">
    <property type="entry name" value="HTH-type_TetR-like_transc_reg"/>
</dbReference>
<dbReference type="PRINTS" id="PR00455">
    <property type="entry name" value="HTHTETR"/>
</dbReference>
<protein>
    <submittedName>
        <fullName evidence="6">TetR family transcriptional regulator</fullName>
    </submittedName>
</protein>
<evidence type="ECO:0000313" key="6">
    <source>
        <dbReference type="EMBL" id="TQM75165.1"/>
    </source>
</evidence>
<reference evidence="6 7" key="1">
    <citation type="submission" date="2019-06" db="EMBL/GenBank/DDBJ databases">
        <title>Sequencing the genomes of 1000 actinobacteria strains.</title>
        <authorList>
            <person name="Klenk H.-P."/>
        </authorList>
    </citation>
    <scope>NUCLEOTIDE SEQUENCE [LARGE SCALE GENOMIC DNA]</scope>
    <source>
        <strain evidence="6 7">DSM 43186</strain>
    </source>
</reference>
<dbReference type="OrthoDB" id="4709704at2"/>
<keyword evidence="1" id="KW-0805">Transcription regulation</keyword>
<gene>
    <name evidence="6" type="ORF">FHX40_1866</name>
</gene>
<evidence type="ECO:0000259" key="5">
    <source>
        <dbReference type="PROSITE" id="PS50977"/>
    </source>
</evidence>
<evidence type="ECO:0000313" key="7">
    <source>
        <dbReference type="Proteomes" id="UP000319213"/>
    </source>
</evidence>
<evidence type="ECO:0000256" key="3">
    <source>
        <dbReference type="ARBA" id="ARBA00023163"/>
    </source>
</evidence>
<comment type="caution">
    <text evidence="6">The sequence shown here is derived from an EMBL/GenBank/DDBJ whole genome shotgun (WGS) entry which is preliminary data.</text>
</comment>
<dbReference type="GO" id="GO:0003700">
    <property type="term" value="F:DNA-binding transcription factor activity"/>
    <property type="evidence" value="ECO:0007669"/>
    <property type="project" value="TreeGrafter"/>
</dbReference>
<dbReference type="PROSITE" id="PS50977">
    <property type="entry name" value="HTH_TETR_2"/>
    <property type="match status" value="1"/>
</dbReference>
<dbReference type="Proteomes" id="UP000319213">
    <property type="component" value="Unassembled WGS sequence"/>
</dbReference>
<evidence type="ECO:0000256" key="2">
    <source>
        <dbReference type="ARBA" id="ARBA00023125"/>
    </source>
</evidence>
<dbReference type="InterPro" id="IPR011075">
    <property type="entry name" value="TetR_C"/>
</dbReference>
<dbReference type="SUPFAM" id="SSF46689">
    <property type="entry name" value="Homeodomain-like"/>
    <property type="match status" value="1"/>
</dbReference>
<dbReference type="RefSeq" id="WP_142259230.1">
    <property type="nucleotide sequence ID" value="NZ_BMPV01000007.1"/>
</dbReference>
<dbReference type="GO" id="GO:0000976">
    <property type="term" value="F:transcription cis-regulatory region binding"/>
    <property type="evidence" value="ECO:0007669"/>
    <property type="project" value="TreeGrafter"/>
</dbReference>
<feature type="domain" description="HTH tetR-type" evidence="5">
    <location>
        <begin position="19"/>
        <end position="79"/>
    </location>
</feature>
<dbReference type="EMBL" id="VFPQ01000001">
    <property type="protein sequence ID" value="TQM75165.1"/>
    <property type="molecule type" value="Genomic_DNA"/>
</dbReference>
<dbReference type="SUPFAM" id="SSF48498">
    <property type="entry name" value="Tetracyclin repressor-like, C-terminal domain"/>
    <property type="match status" value="1"/>
</dbReference>
<keyword evidence="7" id="KW-1185">Reference proteome</keyword>
<dbReference type="PANTHER" id="PTHR30055:SF226">
    <property type="entry name" value="HTH-TYPE TRANSCRIPTIONAL REGULATOR PKSA"/>
    <property type="match status" value="1"/>
</dbReference>
<proteinExistence type="predicted"/>
<dbReference type="Gene3D" id="1.10.10.60">
    <property type="entry name" value="Homeodomain-like"/>
    <property type="match status" value="1"/>
</dbReference>
<accession>A0A543IX67</accession>
<dbReference type="InterPro" id="IPR001647">
    <property type="entry name" value="HTH_TetR"/>
</dbReference>
<dbReference type="Pfam" id="PF00440">
    <property type="entry name" value="TetR_N"/>
    <property type="match status" value="1"/>
</dbReference>
<dbReference type="Gene3D" id="1.10.357.10">
    <property type="entry name" value="Tetracycline Repressor, domain 2"/>
    <property type="match status" value="1"/>
</dbReference>
<dbReference type="AlphaFoldDB" id="A0A543IX67"/>
<dbReference type="PANTHER" id="PTHR30055">
    <property type="entry name" value="HTH-TYPE TRANSCRIPTIONAL REGULATOR RUTR"/>
    <property type="match status" value="1"/>
</dbReference>